<gene>
    <name evidence="2" type="ORF">MSAN_00773500</name>
</gene>
<comment type="caution">
    <text evidence="2">The sequence shown here is derived from an EMBL/GenBank/DDBJ whole genome shotgun (WGS) entry which is preliminary data.</text>
</comment>
<evidence type="ECO:0000256" key="1">
    <source>
        <dbReference type="SAM" id="Phobius"/>
    </source>
</evidence>
<reference evidence="2" key="1">
    <citation type="submission" date="2020-05" db="EMBL/GenBank/DDBJ databases">
        <title>Mycena genomes resolve the evolution of fungal bioluminescence.</title>
        <authorList>
            <person name="Tsai I.J."/>
        </authorList>
    </citation>
    <scope>NUCLEOTIDE SEQUENCE</scope>
    <source>
        <strain evidence="2">160909Yilan</strain>
    </source>
</reference>
<evidence type="ECO:0000313" key="3">
    <source>
        <dbReference type="Proteomes" id="UP000623467"/>
    </source>
</evidence>
<dbReference type="OrthoDB" id="3250682at2759"/>
<organism evidence="2 3">
    <name type="scientific">Mycena sanguinolenta</name>
    <dbReference type="NCBI Taxonomy" id="230812"/>
    <lineage>
        <taxon>Eukaryota</taxon>
        <taxon>Fungi</taxon>
        <taxon>Dikarya</taxon>
        <taxon>Basidiomycota</taxon>
        <taxon>Agaricomycotina</taxon>
        <taxon>Agaricomycetes</taxon>
        <taxon>Agaricomycetidae</taxon>
        <taxon>Agaricales</taxon>
        <taxon>Marasmiineae</taxon>
        <taxon>Mycenaceae</taxon>
        <taxon>Mycena</taxon>
    </lineage>
</organism>
<keyword evidence="1" id="KW-1133">Transmembrane helix</keyword>
<evidence type="ECO:0000313" key="2">
    <source>
        <dbReference type="EMBL" id="KAF7371371.1"/>
    </source>
</evidence>
<feature type="transmembrane region" description="Helical" evidence="1">
    <location>
        <begin position="114"/>
        <end position="135"/>
    </location>
</feature>
<sequence length="302" mass="33532">MAANLSLVPANLADLALESCLRNASSKRRGSSIYWSPIFLGAVMLFVTITAHWILAVDRAFLAFIHPPVDVLAFYGDLAQTTVVVKTAFIVATLIIGDTLIIHRLWIVWGYNKYVILFPVGTLIGVTVSGVGITYQLTVFQPGESIFLSEAGRWITGEAVFTLCTNVYSTAFIFWQLWNHGRHTETIQRYGGPSLKSVLVILIESAALYTMWTILYLACYRSESNLQYIVVDCWPAVTGISCMLIHVRVGLGWAQMEDERPSTLPGTELASVAVNITRVRHTDMSFECPMDESNEEENKGVV</sequence>
<keyword evidence="1" id="KW-0472">Membrane</keyword>
<protein>
    <submittedName>
        <fullName evidence="2">Uncharacterized protein</fullName>
    </submittedName>
</protein>
<dbReference type="AlphaFoldDB" id="A0A8H6Z6R8"/>
<dbReference type="Proteomes" id="UP000623467">
    <property type="component" value="Unassembled WGS sequence"/>
</dbReference>
<proteinExistence type="predicted"/>
<accession>A0A8H6Z6R8</accession>
<feature type="transmembrane region" description="Helical" evidence="1">
    <location>
        <begin position="32"/>
        <end position="55"/>
    </location>
</feature>
<feature type="transmembrane region" description="Helical" evidence="1">
    <location>
        <begin position="83"/>
        <end position="102"/>
    </location>
</feature>
<keyword evidence="1" id="KW-0812">Transmembrane</keyword>
<feature type="transmembrane region" description="Helical" evidence="1">
    <location>
        <begin position="155"/>
        <end position="178"/>
    </location>
</feature>
<dbReference type="EMBL" id="JACAZH010000004">
    <property type="protein sequence ID" value="KAF7371371.1"/>
    <property type="molecule type" value="Genomic_DNA"/>
</dbReference>
<keyword evidence="3" id="KW-1185">Reference proteome</keyword>
<name>A0A8H6Z6R8_9AGAR</name>
<feature type="transmembrane region" description="Helical" evidence="1">
    <location>
        <begin position="198"/>
        <end position="218"/>
    </location>
</feature>